<evidence type="ECO:0000313" key="2">
    <source>
        <dbReference type="EMBL" id="TCU81632.1"/>
    </source>
</evidence>
<name>A0A377SU03_9NEIS</name>
<reference evidence="1 3" key="1">
    <citation type="submission" date="2018-06" db="EMBL/GenBank/DDBJ databases">
        <authorList>
            <consortium name="Pathogen Informatics"/>
            <person name="Doyle S."/>
        </authorList>
    </citation>
    <scope>NUCLEOTIDE SEQUENCE [LARGE SCALE GENOMIC DNA]</scope>
    <source>
        <strain evidence="1 3">NCTC11159</strain>
    </source>
</reference>
<protein>
    <submittedName>
        <fullName evidence="1">Uncharacterized protein</fullName>
    </submittedName>
</protein>
<gene>
    <name evidence="2" type="ORF">EV682_12032</name>
    <name evidence="1" type="ORF">NCTC11159_03313</name>
</gene>
<dbReference type="EMBL" id="SMBT01000020">
    <property type="protein sequence ID" value="TCU81632.1"/>
    <property type="molecule type" value="Genomic_DNA"/>
</dbReference>
<evidence type="ECO:0000313" key="4">
    <source>
        <dbReference type="Proteomes" id="UP000295794"/>
    </source>
</evidence>
<accession>A0A377SU03</accession>
<dbReference type="RefSeq" id="WP_115228531.1">
    <property type="nucleotide sequence ID" value="NZ_CAWOLO010000020.1"/>
</dbReference>
<organism evidence="1 3">
    <name type="scientific">Iodobacter fluviatilis</name>
    <dbReference type="NCBI Taxonomy" id="537"/>
    <lineage>
        <taxon>Bacteria</taxon>
        <taxon>Pseudomonadati</taxon>
        <taxon>Pseudomonadota</taxon>
        <taxon>Betaproteobacteria</taxon>
        <taxon>Neisseriales</taxon>
        <taxon>Chitinibacteraceae</taxon>
        <taxon>Iodobacter</taxon>
    </lineage>
</organism>
<dbReference type="EMBL" id="UGHR01000003">
    <property type="protein sequence ID" value="STR44768.1"/>
    <property type="molecule type" value="Genomic_DNA"/>
</dbReference>
<evidence type="ECO:0000313" key="1">
    <source>
        <dbReference type="EMBL" id="STR44768.1"/>
    </source>
</evidence>
<proteinExistence type="predicted"/>
<sequence>MDMPEDFIKMKGNREVMVKIYKITPIRRFQCVPGRPVYGLYHPPCTHRAYQFTAQKKGTSAPIFTFFTGHAVGNELLALLKCSLPPLETWEMDIGSQIGKGGGDGGGGGVPSLPIDPFNIALLRLLNLFFLRHKFDPSKPTGKIFEEINRAPGVPLYRGAKQINSVLIRFNETSATLVGWLTSQVNAARIRPYDFSILHNYLQELPLPLSDIKIGSPY</sequence>
<reference evidence="2 4" key="2">
    <citation type="submission" date="2019-03" db="EMBL/GenBank/DDBJ databases">
        <title>Genomic Encyclopedia of Type Strains, Phase IV (KMG-IV): sequencing the most valuable type-strain genomes for metagenomic binning, comparative biology and taxonomic classification.</title>
        <authorList>
            <person name="Goeker M."/>
        </authorList>
    </citation>
    <scope>NUCLEOTIDE SEQUENCE [LARGE SCALE GENOMIC DNA]</scope>
    <source>
        <strain evidence="2 4">DSM 3764</strain>
    </source>
</reference>
<dbReference type="Proteomes" id="UP000255108">
    <property type="component" value="Unassembled WGS sequence"/>
</dbReference>
<dbReference type="Proteomes" id="UP000295794">
    <property type="component" value="Unassembled WGS sequence"/>
</dbReference>
<keyword evidence="4" id="KW-1185">Reference proteome</keyword>
<evidence type="ECO:0000313" key="3">
    <source>
        <dbReference type="Proteomes" id="UP000255108"/>
    </source>
</evidence>
<dbReference type="AlphaFoldDB" id="A0A377SU03"/>